<dbReference type="InterPro" id="IPR003772">
    <property type="entry name" value="YceD"/>
</dbReference>
<protein>
    <submittedName>
        <fullName evidence="2">DUF177 domain-containing protein</fullName>
    </submittedName>
</protein>
<feature type="compositionally biased region" description="Basic and acidic residues" evidence="1">
    <location>
        <begin position="166"/>
        <end position="178"/>
    </location>
</feature>
<accession>A0AAX1MYH6</accession>
<dbReference type="RefSeq" id="WP_169663413.1">
    <property type="nucleotide sequence ID" value="NZ_CP076132.1"/>
</dbReference>
<dbReference type="AlphaFoldDB" id="A0AAX1MYH6"/>
<dbReference type="Proteomes" id="UP000678679">
    <property type="component" value="Chromosome 1"/>
</dbReference>
<dbReference type="KEGG" id="fya:KMW28_10780"/>
<evidence type="ECO:0000313" key="2">
    <source>
        <dbReference type="EMBL" id="QWG00137.1"/>
    </source>
</evidence>
<feature type="compositionally biased region" description="Acidic residues" evidence="1">
    <location>
        <begin position="146"/>
        <end position="165"/>
    </location>
</feature>
<dbReference type="Pfam" id="PF02620">
    <property type="entry name" value="YceD"/>
    <property type="match status" value="1"/>
</dbReference>
<reference evidence="2 3" key="1">
    <citation type="submission" date="2021-05" db="EMBL/GenBank/DDBJ databases">
        <title>Comparative genomic studies on the polysaccharide-degrading batcterial strains of the Flammeovirga genus.</title>
        <authorList>
            <person name="Zewei F."/>
            <person name="Zheng Z."/>
            <person name="Yu L."/>
            <person name="Ruyue G."/>
            <person name="Yanhong M."/>
            <person name="Yuanyuan C."/>
            <person name="Jingyan G."/>
            <person name="Wenjun H."/>
        </authorList>
    </citation>
    <scope>NUCLEOTIDE SEQUENCE [LARGE SCALE GENOMIC DNA]</scope>
    <source>
        <strain evidence="2 3">NBRC:100898</strain>
    </source>
</reference>
<organism evidence="2 3">
    <name type="scientific">Flammeovirga yaeyamensis</name>
    <dbReference type="NCBI Taxonomy" id="367791"/>
    <lineage>
        <taxon>Bacteria</taxon>
        <taxon>Pseudomonadati</taxon>
        <taxon>Bacteroidota</taxon>
        <taxon>Cytophagia</taxon>
        <taxon>Cytophagales</taxon>
        <taxon>Flammeovirgaceae</taxon>
        <taxon>Flammeovirga</taxon>
    </lineage>
</organism>
<gene>
    <name evidence="2" type="ORF">KMW28_10780</name>
</gene>
<evidence type="ECO:0000313" key="3">
    <source>
        <dbReference type="Proteomes" id="UP000678679"/>
    </source>
</evidence>
<name>A0AAX1MYH6_9BACT</name>
<proteinExistence type="predicted"/>
<keyword evidence="3" id="KW-1185">Reference proteome</keyword>
<feature type="region of interest" description="Disordered" evidence="1">
    <location>
        <begin position="146"/>
        <end position="178"/>
    </location>
</feature>
<evidence type="ECO:0000256" key="1">
    <source>
        <dbReference type="SAM" id="MobiDB-lite"/>
    </source>
</evidence>
<sequence length="178" mass="20756">MNKKKPYSIGIAGLKNGKHQFELELSRELLDLFESELMENISGSAILQLAKSETAIEAEITLDAKVMLLSDRSLREYEETMNSHQKVFFKFSDHFEMLEDDLFKIPFNEASLDFSQIIYDQIALSLPTKRLHPDEVEEEDLFYTTASEEELLEEEDNEDQEDEEKASDPRWDILKKLK</sequence>
<dbReference type="EMBL" id="CP076132">
    <property type="protein sequence ID" value="QWG00137.1"/>
    <property type="molecule type" value="Genomic_DNA"/>
</dbReference>